<reference evidence="1" key="1">
    <citation type="submission" date="2021-01" db="EMBL/GenBank/DDBJ databases">
        <title>Adiantum capillus-veneris genome.</title>
        <authorList>
            <person name="Fang Y."/>
            <person name="Liao Q."/>
        </authorList>
    </citation>
    <scope>NUCLEOTIDE SEQUENCE</scope>
    <source>
        <strain evidence="1">H3</strain>
        <tissue evidence="1">Leaf</tissue>
    </source>
</reference>
<feature type="non-terminal residue" evidence="1">
    <location>
        <position position="98"/>
    </location>
</feature>
<protein>
    <submittedName>
        <fullName evidence="1">Uncharacterized protein</fullName>
    </submittedName>
</protein>
<keyword evidence="2" id="KW-1185">Reference proteome</keyword>
<evidence type="ECO:0000313" key="2">
    <source>
        <dbReference type="Proteomes" id="UP000886520"/>
    </source>
</evidence>
<comment type="caution">
    <text evidence="1">The sequence shown here is derived from an EMBL/GenBank/DDBJ whole genome shotgun (WGS) entry which is preliminary data.</text>
</comment>
<dbReference type="Proteomes" id="UP000886520">
    <property type="component" value="Chromosome 10"/>
</dbReference>
<organism evidence="1 2">
    <name type="scientific">Adiantum capillus-veneris</name>
    <name type="common">Maidenhair fern</name>
    <dbReference type="NCBI Taxonomy" id="13818"/>
    <lineage>
        <taxon>Eukaryota</taxon>
        <taxon>Viridiplantae</taxon>
        <taxon>Streptophyta</taxon>
        <taxon>Embryophyta</taxon>
        <taxon>Tracheophyta</taxon>
        <taxon>Polypodiopsida</taxon>
        <taxon>Polypodiidae</taxon>
        <taxon>Polypodiales</taxon>
        <taxon>Pteridineae</taxon>
        <taxon>Pteridaceae</taxon>
        <taxon>Vittarioideae</taxon>
        <taxon>Adiantum</taxon>
    </lineage>
</organism>
<name>A0A9D4ZHU5_ADICA</name>
<gene>
    <name evidence="1" type="ORF">GOP47_0010503</name>
</gene>
<dbReference type="AlphaFoldDB" id="A0A9D4ZHU5"/>
<proteinExistence type="predicted"/>
<sequence>KRRRGEEDMDLGQLVAQVRNSQLSSKRRFAIGVKLGPMRVDHCMIVCMHELTFAPSESLKLIFGIATTITMRKETCMRYLPEHDAMMINGRPKLAIAR</sequence>
<evidence type="ECO:0000313" key="1">
    <source>
        <dbReference type="EMBL" id="KAI5074542.1"/>
    </source>
</evidence>
<dbReference type="EMBL" id="JABFUD020000010">
    <property type="protein sequence ID" value="KAI5074542.1"/>
    <property type="molecule type" value="Genomic_DNA"/>
</dbReference>
<accession>A0A9D4ZHU5</accession>